<evidence type="ECO:0000313" key="3">
    <source>
        <dbReference type="Proteomes" id="UP001162030"/>
    </source>
</evidence>
<accession>A0ABM9I2J5</accession>
<keyword evidence="1" id="KW-0732">Signal</keyword>
<sequence>MNQSSLRSAHRASVRAFASVLAVCLLALSACKATQKTAVKETSVECSFLGSVCNRLTSGGKKQAGLRYINPAAKWTQYSKIMVSSVTFWGGDTTRMSGSDEQMLVNYFHQQLVAELGKKFELVDKPGPGVLKLDVALMDAEAATPGLRSVSMLVPQAHMLSNLKYLATGTFPFAGAAQGAAKLTDSQTGLVLGAWVDRQIGAGSVRTAFQWQWGDAENAIAEWSRMAAEKLFSWTTGAATP</sequence>
<dbReference type="Pfam" id="PF11769">
    <property type="entry name" value="DUF3313"/>
    <property type="match status" value="1"/>
</dbReference>
<name>A0ABM9I2J5_9GAMM</name>
<proteinExistence type="predicted"/>
<gene>
    <name evidence="2" type="ORF">MSZNOR_2436</name>
</gene>
<keyword evidence="3" id="KW-1185">Reference proteome</keyword>
<dbReference type="PROSITE" id="PS51257">
    <property type="entry name" value="PROKAR_LIPOPROTEIN"/>
    <property type="match status" value="1"/>
</dbReference>
<evidence type="ECO:0000256" key="1">
    <source>
        <dbReference type="SAM" id="SignalP"/>
    </source>
</evidence>
<protein>
    <recommendedName>
        <fullName evidence="4">Lipoprotein</fullName>
    </recommendedName>
</protein>
<feature type="signal peptide" evidence="1">
    <location>
        <begin position="1"/>
        <end position="33"/>
    </location>
</feature>
<feature type="chain" id="PRO_5047513217" description="Lipoprotein" evidence="1">
    <location>
        <begin position="34"/>
        <end position="241"/>
    </location>
</feature>
<dbReference type="EMBL" id="OX458333">
    <property type="protein sequence ID" value="CAI8846933.1"/>
    <property type="molecule type" value="Genomic_DNA"/>
</dbReference>
<reference evidence="2 3" key="1">
    <citation type="submission" date="2023-03" db="EMBL/GenBank/DDBJ databases">
        <authorList>
            <person name="Pearce D."/>
        </authorList>
    </citation>
    <scope>NUCLEOTIDE SEQUENCE [LARGE SCALE GENOMIC DNA]</scope>
    <source>
        <strain evidence="2">Msz</strain>
    </source>
</reference>
<organism evidence="2 3">
    <name type="scientific">Methylocaldum szegediense</name>
    <dbReference type="NCBI Taxonomy" id="73780"/>
    <lineage>
        <taxon>Bacteria</taxon>
        <taxon>Pseudomonadati</taxon>
        <taxon>Pseudomonadota</taxon>
        <taxon>Gammaproteobacteria</taxon>
        <taxon>Methylococcales</taxon>
        <taxon>Methylococcaceae</taxon>
        <taxon>Methylocaldum</taxon>
    </lineage>
</organism>
<dbReference type="InterPro" id="IPR021747">
    <property type="entry name" value="DUF3313"/>
</dbReference>
<dbReference type="Proteomes" id="UP001162030">
    <property type="component" value="Chromosome"/>
</dbReference>
<evidence type="ECO:0000313" key="2">
    <source>
        <dbReference type="EMBL" id="CAI8846933.1"/>
    </source>
</evidence>
<dbReference type="RefSeq" id="WP_026611608.1">
    <property type="nucleotide sequence ID" value="NZ_OX458333.1"/>
</dbReference>
<evidence type="ECO:0008006" key="4">
    <source>
        <dbReference type="Google" id="ProtNLM"/>
    </source>
</evidence>